<dbReference type="InterPro" id="IPR001173">
    <property type="entry name" value="Glyco_trans_2-like"/>
</dbReference>
<proteinExistence type="predicted"/>
<feature type="transmembrane region" description="Helical" evidence="7">
    <location>
        <begin position="275"/>
        <end position="296"/>
    </location>
</feature>
<keyword evidence="2 9" id="KW-0328">Glycosyltransferase</keyword>
<evidence type="ECO:0000259" key="8">
    <source>
        <dbReference type="Pfam" id="PF00535"/>
    </source>
</evidence>
<evidence type="ECO:0000256" key="6">
    <source>
        <dbReference type="ARBA" id="ARBA00023136"/>
    </source>
</evidence>
<evidence type="ECO:0000313" key="10">
    <source>
        <dbReference type="Proteomes" id="UP001553161"/>
    </source>
</evidence>
<keyword evidence="5 7" id="KW-1133">Transmembrane helix</keyword>
<dbReference type="PANTHER" id="PTHR48090">
    <property type="entry name" value="UNDECAPRENYL-PHOSPHATE 4-DEOXY-4-FORMAMIDO-L-ARABINOSE TRANSFERASE-RELATED"/>
    <property type="match status" value="1"/>
</dbReference>
<dbReference type="PANTHER" id="PTHR48090:SF1">
    <property type="entry name" value="PROPHAGE BACTOPRENOL GLUCOSYL TRANSFERASE HOMOLOG"/>
    <property type="match status" value="1"/>
</dbReference>
<keyword evidence="3 9" id="KW-0808">Transferase</keyword>
<evidence type="ECO:0000256" key="3">
    <source>
        <dbReference type="ARBA" id="ARBA00022679"/>
    </source>
</evidence>
<reference evidence="9 10" key="1">
    <citation type="submission" date="2024-07" db="EMBL/GenBank/DDBJ databases">
        <authorList>
            <person name="Kang M."/>
        </authorList>
    </citation>
    <scope>NUCLEOTIDE SEQUENCE [LARGE SCALE GENOMIC DNA]</scope>
    <source>
        <strain evidence="9 10">DFM31</strain>
    </source>
</reference>
<dbReference type="EC" id="2.4.-.-" evidence="9"/>
<comment type="subcellular location">
    <subcellularLocation>
        <location evidence="1">Membrane</location>
        <topology evidence="1">Multi-pass membrane protein</topology>
    </subcellularLocation>
</comment>
<feature type="transmembrane region" description="Helical" evidence="7">
    <location>
        <begin position="241"/>
        <end position="263"/>
    </location>
</feature>
<evidence type="ECO:0000256" key="5">
    <source>
        <dbReference type="ARBA" id="ARBA00022989"/>
    </source>
</evidence>
<keyword evidence="4 7" id="KW-0812">Transmembrane</keyword>
<sequence length="334" mass="37410">MSATSTRPKTPALSVVSPCYNEEAVLPELYRRVTSVCRETVGEDYEIVLVDDGSSDRTRAMMEELSAADPHVVAVILSRNHGHQLALTAGLQIARGDRILILDADLQDPPELLPKMMARMDDGVDVVYGKRTERRGETAFKVHSARLFYRVLNKLVEIDIPTDTGDFRLMSRRTLDTLNQMPEHHRFIRGMVSWIGFRQEPLEYIRSERLAGETKYPFRKMVHFAVDAIAGFSVLPLKISLWLGIICAVIGVMFMGYTVWGYLSGNVVQGWTTTMTAVLILGSGQLMMLGVIGGYLGRLYMQSKNRPLYIIDQIICQPKGNAAREDADRDDPAA</sequence>
<accession>A0ABV3L6R1</accession>
<evidence type="ECO:0000313" key="9">
    <source>
        <dbReference type="EMBL" id="MEV8467231.1"/>
    </source>
</evidence>
<dbReference type="Proteomes" id="UP001553161">
    <property type="component" value="Unassembled WGS sequence"/>
</dbReference>
<dbReference type="Gene3D" id="3.90.550.10">
    <property type="entry name" value="Spore Coat Polysaccharide Biosynthesis Protein SpsA, Chain A"/>
    <property type="match status" value="1"/>
</dbReference>
<feature type="domain" description="Glycosyltransferase 2-like" evidence="8">
    <location>
        <begin position="14"/>
        <end position="176"/>
    </location>
</feature>
<comment type="caution">
    <text evidence="9">The sequence shown here is derived from an EMBL/GenBank/DDBJ whole genome shotgun (WGS) entry which is preliminary data.</text>
</comment>
<evidence type="ECO:0000256" key="4">
    <source>
        <dbReference type="ARBA" id="ARBA00022692"/>
    </source>
</evidence>
<dbReference type="Pfam" id="PF00535">
    <property type="entry name" value="Glycos_transf_2"/>
    <property type="match status" value="1"/>
</dbReference>
<keyword evidence="6 7" id="KW-0472">Membrane</keyword>
<dbReference type="EMBL" id="JBFBVU010000011">
    <property type="protein sequence ID" value="MEV8467231.1"/>
    <property type="molecule type" value="Genomic_DNA"/>
</dbReference>
<dbReference type="RefSeq" id="WP_366193007.1">
    <property type="nucleotide sequence ID" value="NZ_JBFBVU010000011.1"/>
</dbReference>
<gene>
    <name evidence="9" type="ORF">AB0T83_10615</name>
</gene>
<dbReference type="InterPro" id="IPR029044">
    <property type="entry name" value="Nucleotide-diphossugar_trans"/>
</dbReference>
<dbReference type="GO" id="GO:0016757">
    <property type="term" value="F:glycosyltransferase activity"/>
    <property type="evidence" value="ECO:0007669"/>
    <property type="project" value="UniProtKB-KW"/>
</dbReference>
<keyword evidence="10" id="KW-1185">Reference proteome</keyword>
<evidence type="ECO:0000256" key="7">
    <source>
        <dbReference type="SAM" id="Phobius"/>
    </source>
</evidence>
<protein>
    <submittedName>
        <fullName evidence="9">Glycosyltransferase family 2 protein</fullName>
        <ecNumber evidence="9">2.4.-.-</ecNumber>
    </submittedName>
</protein>
<evidence type="ECO:0000256" key="1">
    <source>
        <dbReference type="ARBA" id="ARBA00004141"/>
    </source>
</evidence>
<name>A0ABV3L6R1_9RHOB</name>
<dbReference type="SUPFAM" id="SSF53448">
    <property type="entry name" value="Nucleotide-diphospho-sugar transferases"/>
    <property type="match status" value="1"/>
</dbReference>
<evidence type="ECO:0000256" key="2">
    <source>
        <dbReference type="ARBA" id="ARBA00022676"/>
    </source>
</evidence>
<dbReference type="InterPro" id="IPR050256">
    <property type="entry name" value="Glycosyltransferase_2"/>
</dbReference>
<organism evidence="9 10">
    <name type="scientific">Meridianimarinicoccus marinus</name>
    <dbReference type="NCBI Taxonomy" id="3231483"/>
    <lineage>
        <taxon>Bacteria</taxon>
        <taxon>Pseudomonadati</taxon>
        <taxon>Pseudomonadota</taxon>
        <taxon>Alphaproteobacteria</taxon>
        <taxon>Rhodobacterales</taxon>
        <taxon>Paracoccaceae</taxon>
        <taxon>Meridianimarinicoccus</taxon>
    </lineage>
</organism>
<dbReference type="CDD" id="cd04187">
    <property type="entry name" value="DPM1_like_bac"/>
    <property type="match status" value="1"/>
</dbReference>